<sequence length="322" mass="34884">MSKVVKILDAVHGVGPCVAAIACDHPEAPAYARQLRDAVARFIREAAQGTLPLQSPPPQPAGTARGAGHMHLHAEVFLQMAGQTRFTFPHGQLALTPGQVLIVPPKLLHDEWVSGHEAQAFCNLVISADSQLMSCHLAHEARPGVPASLYLETFQHPDAMRIEGWLRDAATPPPDDTAGLWPVQQRALLLSALTGVARLLDAPQKTVSAEPPVLSKLRMLIQNRMGETDLTVAALAHDLGCTADYLSHLYSSLTGEHLWQVILQQRLARAARLLTEGDAAVKEVAWCSGFASASYFIRCFKQRFGATPKAYRQQAAGRTVLP</sequence>
<dbReference type="InterPro" id="IPR050204">
    <property type="entry name" value="AraC_XylS_family_regulators"/>
</dbReference>
<dbReference type="Gene3D" id="2.60.120.10">
    <property type="entry name" value="Jelly Rolls"/>
    <property type="match status" value="1"/>
</dbReference>
<dbReference type="InterPro" id="IPR011051">
    <property type="entry name" value="RmlC_Cupin_sf"/>
</dbReference>
<dbReference type="PROSITE" id="PS01124">
    <property type="entry name" value="HTH_ARAC_FAMILY_2"/>
    <property type="match status" value="1"/>
</dbReference>
<dbReference type="InterPro" id="IPR020449">
    <property type="entry name" value="Tscrpt_reg_AraC-type_HTH"/>
</dbReference>
<keyword evidence="4" id="KW-0804">Transcription</keyword>
<gene>
    <name evidence="6" type="ORF">RAE19_14060</name>
</gene>
<organism evidence="6 7">
    <name type="scientific">Rhodoferax potami</name>
    <dbReference type="NCBI Taxonomy" id="3068338"/>
    <lineage>
        <taxon>Bacteria</taxon>
        <taxon>Pseudomonadati</taxon>
        <taxon>Pseudomonadota</taxon>
        <taxon>Betaproteobacteria</taxon>
        <taxon>Burkholderiales</taxon>
        <taxon>Comamonadaceae</taxon>
        <taxon>Rhodoferax</taxon>
    </lineage>
</organism>
<proteinExistence type="predicted"/>
<protein>
    <submittedName>
        <fullName evidence="6">AraC family transcriptional regulator</fullName>
    </submittedName>
</protein>
<keyword evidence="3" id="KW-0010">Activator</keyword>
<dbReference type="Proteomes" id="UP001321700">
    <property type="component" value="Unassembled WGS sequence"/>
</dbReference>
<dbReference type="PROSITE" id="PS00041">
    <property type="entry name" value="HTH_ARAC_FAMILY_1"/>
    <property type="match status" value="1"/>
</dbReference>
<dbReference type="Pfam" id="PF02311">
    <property type="entry name" value="AraC_binding"/>
    <property type="match status" value="1"/>
</dbReference>
<dbReference type="InterPro" id="IPR018060">
    <property type="entry name" value="HTH_AraC"/>
</dbReference>
<dbReference type="PRINTS" id="PR00032">
    <property type="entry name" value="HTHARAC"/>
</dbReference>
<dbReference type="InterPro" id="IPR003313">
    <property type="entry name" value="AraC-bd"/>
</dbReference>
<dbReference type="InterPro" id="IPR009057">
    <property type="entry name" value="Homeodomain-like_sf"/>
</dbReference>
<evidence type="ECO:0000256" key="3">
    <source>
        <dbReference type="ARBA" id="ARBA00023159"/>
    </source>
</evidence>
<comment type="caution">
    <text evidence="6">The sequence shown here is derived from an EMBL/GenBank/DDBJ whole genome shotgun (WGS) entry which is preliminary data.</text>
</comment>
<dbReference type="SUPFAM" id="SSF46689">
    <property type="entry name" value="Homeodomain-like"/>
    <property type="match status" value="1"/>
</dbReference>
<dbReference type="Pfam" id="PF12833">
    <property type="entry name" value="HTH_18"/>
    <property type="match status" value="1"/>
</dbReference>
<dbReference type="InterPro" id="IPR014710">
    <property type="entry name" value="RmlC-like_jellyroll"/>
</dbReference>
<dbReference type="RefSeq" id="WP_313875477.1">
    <property type="nucleotide sequence ID" value="NZ_JAVBIK010000001.1"/>
</dbReference>
<evidence type="ECO:0000313" key="6">
    <source>
        <dbReference type="EMBL" id="MDT7519820.1"/>
    </source>
</evidence>
<dbReference type="PROSITE" id="PS51257">
    <property type="entry name" value="PROKAR_LIPOPROTEIN"/>
    <property type="match status" value="1"/>
</dbReference>
<evidence type="ECO:0000259" key="5">
    <source>
        <dbReference type="PROSITE" id="PS01124"/>
    </source>
</evidence>
<keyword evidence="1" id="KW-0805">Transcription regulation</keyword>
<dbReference type="EMBL" id="JAVBIK010000001">
    <property type="protein sequence ID" value="MDT7519820.1"/>
    <property type="molecule type" value="Genomic_DNA"/>
</dbReference>
<evidence type="ECO:0000313" key="7">
    <source>
        <dbReference type="Proteomes" id="UP001321700"/>
    </source>
</evidence>
<name>A0ABU3KPR6_9BURK</name>
<accession>A0ABU3KPR6</accession>
<dbReference type="Gene3D" id="1.10.10.60">
    <property type="entry name" value="Homeodomain-like"/>
    <property type="match status" value="2"/>
</dbReference>
<evidence type="ECO:0000256" key="1">
    <source>
        <dbReference type="ARBA" id="ARBA00023015"/>
    </source>
</evidence>
<feature type="domain" description="HTH araC/xylS-type" evidence="5">
    <location>
        <begin position="215"/>
        <end position="314"/>
    </location>
</feature>
<reference evidence="6 7" key="1">
    <citation type="submission" date="2023-08" db="EMBL/GenBank/DDBJ databases">
        <title>Rhodoferax potami sp. nov. and Rhodoferax mekongensis sp. nov., isolated from the Mekong River in Thailand.</title>
        <authorList>
            <person name="Kitikhun S."/>
            <person name="Charoenyingcharoen P."/>
            <person name="Siriarchawattana P."/>
            <person name="Likhitrattanapisal S."/>
            <person name="Nilsakha T."/>
            <person name="Chanpet A."/>
            <person name="Rattanawaree P."/>
            <person name="Ingsriswang S."/>
        </authorList>
    </citation>
    <scope>NUCLEOTIDE SEQUENCE [LARGE SCALE GENOMIC DNA]</scope>
    <source>
        <strain evidence="6 7">TBRC 17660</strain>
    </source>
</reference>
<dbReference type="InterPro" id="IPR018062">
    <property type="entry name" value="HTH_AraC-typ_CS"/>
</dbReference>
<dbReference type="PANTHER" id="PTHR46796">
    <property type="entry name" value="HTH-TYPE TRANSCRIPTIONAL ACTIVATOR RHAS-RELATED"/>
    <property type="match status" value="1"/>
</dbReference>
<dbReference type="SMART" id="SM00342">
    <property type="entry name" value="HTH_ARAC"/>
    <property type="match status" value="1"/>
</dbReference>
<dbReference type="SUPFAM" id="SSF51182">
    <property type="entry name" value="RmlC-like cupins"/>
    <property type="match status" value="1"/>
</dbReference>
<evidence type="ECO:0000256" key="4">
    <source>
        <dbReference type="ARBA" id="ARBA00023163"/>
    </source>
</evidence>
<dbReference type="PANTHER" id="PTHR46796:SF6">
    <property type="entry name" value="ARAC SUBFAMILY"/>
    <property type="match status" value="1"/>
</dbReference>
<evidence type="ECO:0000256" key="2">
    <source>
        <dbReference type="ARBA" id="ARBA00023125"/>
    </source>
</evidence>
<keyword evidence="2" id="KW-0238">DNA-binding</keyword>
<keyword evidence="7" id="KW-1185">Reference proteome</keyword>